<dbReference type="Proteomes" id="UP000253975">
    <property type="component" value="Unassembled WGS sequence"/>
</dbReference>
<keyword evidence="2" id="KW-0812">Transmembrane</keyword>
<accession>A0A369L7P3</accession>
<evidence type="ECO:0000256" key="1">
    <source>
        <dbReference type="ARBA" id="ARBA00006068"/>
    </source>
</evidence>
<dbReference type="Pfam" id="PF03816">
    <property type="entry name" value="LytR_cpsA_psr"/>
    <property type="match status" value="1"/>
</dbReference>
<comment type="similarity">
    <text evidence="1">Belongs to the LytR/CpsA/Psr (LCP) family.</text>
</comment>
<evidence type="ECO:0000256" key="2">
    <source>
        <dbReference type="SAM" id="Phobius"/>
    </source>
</evidence>
<dbReference type="InterPro" id="IPR004474">
    <property type="entry name" value="LytR_CpsA_psr"/>
</dbReference>
<protein>
    <submittedName>
        <fullName evidence="4">LytR family transcriptional regulator</fullName>
    </submittedName>
</protein>
<comment type="caution">
    <text evidence="4">The sequence shown here is derived from an EMBL/GenBank/DDBJ whole genome shotgun (WGS) entry which is preliminary data.</text>
</comment>
<dbReference type="PANTHER" id="PTHR33392:SF6">
    <property type="entry name" value="POLYISOPRENYL-TEICHOIC ACID--PEPTIDOGLYCAN TEICHOIC ACID TRANSFERASE TAGU"/>
    <property type="match status" value="1"/>
</dbReference>
<keyword evidence="2" id="KW-0472">Membrane</keyword>
<evidence type="ECO:0000313" key="4">
    <source>
        <dbReference type="EMBL" id="RDB55204.1"/>
    </source>
</evidence>
<name>A0A369L7P3_9ACTN</name>
<feature type="domain" description="Cell envelope-related transcriptional attenuator" evidence="3">
    <location>
        <begin position="129"/>
        <end position="272"/>
    </location>
</feature>
<evidence type="ECO:0000313" key="5">
    <source>
        <dbReference type="Proteomes" id="UP000253975"/>
    </source>
</evidence>
<organism evidence="4 5">
    <name type="scientific">Slackia isoflavoniconvertens</name>
    <dbReference type="NCBI Taxonomy" id="572010"/>
    <lineage>
        <taxon>Bacteria</taxon>
        <taxon>Bacillati</taxon>
        <taxon>Actinomycetota</taxon>
        <taxon>Coriobacteriia</taxon>
        <taxon>Eggerthellales</taxon>
        <taxon>Eggerthellaceae</taxon>
        <taxon>Slackia</taxon>
    </lineage>
</organism>
<reference evidence="4 5" key="1">
    <citation type="journal article" date="2018" name="Elife">
        <title>Discovery and characterization of a prevalent human gut bacterial enzyme sufficient for the inactivation of a family of plant toxins.</title>
        <authorList>
            <person name="Koppel N."/>
            <person name="Bisanz J.E."/>
            <person name="Pandelia M.E."/>
            <person name="Turnbaugh P.J."/>
            <person name="Balskus E.P."/>
        </authorList>
    </citation>
    <scope>NUCLEOTIDE SEQUENCE [LARGE SCALE GENOMIC DNA]</scope>
    <source>
        <strain evidence="4 5">OB21 GAM31</strain>
    </source>
</reference>
<keyword evidence="2" id="KW-1133">Transmembrane helix</keyword>
<dbReference type="EMBL" id="PPTO01000021">
    <property type="protein sequence ID" value="RDB55204.1"/>
    <property type="molecule type" value="Genomic_DNA"/>
</dbReference>
<feature type="transmembrane region" description="Helical" evidence="2">
    <location>
        <begin position="50"/>
        <end position="73"/>
    </location>
</feature>
<dbReference type="InterPro" id="IPR050922">
    <property type="entry name" value="LytR/CpsA/Psr_CW_biosynth"/>
</dbReference>
<dbReference type="PANTHER" id="PTHR33392">
    <property type="entry name" value="POLYISOPRENYL-TEICHOIC ACID--PEPTIDOGLYCAN TEICHOIC ACID TRANSFERASE TAGU"/>
    <property type="match status" value="1"/>
</dbReference>
<dbReference type="AlphaFoldDB" id="A0A369L7P3"/>
<evidence type="ECO:0000259" key="3">
    <source>
        <dbReference type="Pfam" id="PF03816"/>
    </source>
</evidence>
<proteinExistence type="inferred from homology"/>
<gene>
    <name evidence="4" type="ORF">C1881_09710</name>
</gene>
<dbReference type="Gene3D" id="3.40.630.190">
    <property type="entry name" value="LCP protein"/>
    <property type="match status" value="1"/>
</dbReference>
<sequence>MPSVNQFHESFHAGAVDDFDTDFDAGLDGNAPEHDGVRRVRKKRHKGRRIALIVFAVLFTLIVGSGIALAAYVNSLNTSMGFDDKQEEAELKEALQPASASESATEESTAFYMLILGSDSRDDGETASRSDVTMLARIDPDKGQVDLISIPRDTMVAIEGQGRQKINAAYSFGGASGAVDAVSTFAGVPITHYCEVHFDGLQRVVDELGGIWVNVPESFDAGNGGMSFNAGNQRLNGAQALAFARERYNVSGGDFGRAQAQRLVVQGIIKQVLASPPGQLPGLVGSLASSISTDLSVTDIVALAQQFQATDFTLYSAVCPSYSFTEGGVSYACPMFNEWRDMMCRVDAGLDPNDTTAEIPQAQSSNLKLGAASNSPAPKSYDALVANAGLTTNDVAPEE</sequence>
<dbReference type="NCBIfam" id="TIGR00350">
    <property type="entry name" value="lytR_cpsA_psr"/>
    <property type="match status" value="1"/>
</dbReference>